<evidence type="ECO:0000256" key="1">
    <source>
        <dbReference type="ARBA" id="ARBA00022679"/>
    </source>
</evidence>
<comment type="caution">
    <text evidence="5">The sequence shown here is derived from an EMBL/GenBank/DDBJ whole genome shotgun (WGS) entry which is preliminary data.</text>
</comment>
<dbReference type="Gene3D" id="3.40.250.10">
    <property type="entry name" value="Rhodanese-like domain"/>
    <property type="match status" value="1"/>
</dbReference>
<dbReference type="GO" id="GO:0008641">
    <property type="term" value="F:ubiquitin-like modifier activating enzyme activity"/>
    <property type="evidence" value="ECO:0007669"/>
    <property type="project" value="InterPro"/>
</dbReference>
<dbReference type="SUPFAM" id="SSF69572">
    <property type="entry name" value="Activating enzymes of the ubiquitin-like proteins"/>
    <property type="match status" value="1"/>
</dbReference>
<dbReference type="InterPro" id="IPR001763">
    <property type="entry name" value="Rhodanese-like_dom"/>
</dbReference>
<dbReference type="GO" id="GO:0005524">
    <property type="term" value="F:ATP binding"/>
    <property type="evidence" value="ECO:0007669"/>
    <property type="project" value="UniProtKB-KW"/>
</dbReference>
<keyword evidence="1" id="KW-0808">Transferase</keyword>
<keyword evidence="2" id="KW-0547">Nucleotide-binding</keyword>
<evidence type="ECO:0000313" key="5">
    <source>
        <dbReference type="EMBL" id="NHN57333.1"/>
    </source>
</evidence>
<organism evidence="5 6">
    <name type="scientific">Metallococcus carri</name>
    <dbReference type="NCBI Taxonomy" id="1656884"/>
    <lineage>
        <taxon>Bacteria</taxon>
        <taxon>Bacillati</taxon>
        <taxon>Actinomycetota</taxon>
        <taxon>Actinomycetes</taxon>
        <taxon>Micrococcales</taxon>
        <taxon>Dermacoccaceae</taxon>
        <taxon>Metallococcus</taxon>
    </lineage>
</organism>
<evidence type="ECO:0000259" key="4">
    <source>
        <dbReference type="PROSITE" id="PS50206"/>
    </source>
</evidence>
<dbReference type="SMART" id="SM00450">
    <property type="entry name" value="RHOD"/>
    <property type="match status" value="1"/>
</dbReference>
<name>A0A967EHX5_9MICO</name>
<dbReference type="PANTHER" id="PTHR10953:SF102">
    <property type="entry name" value="ADENYLYLTRANSFERASE AND SULFURTRANSFERASE MOCS3"/>
    <property type="match status" value="1"/>
</dbReference>
<dbReference type="CDD" id="cd00757">
    <property type="entry name" value="ThiF_MoeB_HesA_family"/>
    <property type="match status" value="1"/>
</dbReference>
<dbReference type="FunFam" id="3.40.50.720:FF:000033">
    <property type="entry name" value="Adenylyltransferase and sulfurtransferase MOCS3"/>
    <property type="match status" value="1"/>
</dbReference>
<accession>A0A967EHX5</accession>
<dbReference type="InterPro" id="IPR000594">
    <property type="entry name" value="ThiF_NAD_FAD-bd"/>
</dbReference>
<reference evidence="5" key="1">
    <citation type="submission" date="2020-03" db="EMBL/GenBank/DDBJ databases">
        <title>Draft sequencing of Calidifontibacter sp. DB0510.</title>
        <authorList>
            <person name="Kim D.-U."/>
        </authorList>
    </citation>
    <scope>NUCLEOTIDE SEQUENCE</scope>
    <source>
        <strain evidence="5">DB0510</strain>
    </source>
</reference>
<dbReference type="GO" id="GO:0008146">
    <property type="term" value="F:sulfotransferase activity"/>
    <property type="evidence" value="ECO:0007669"/>
    <property type="project" value="TreeGrafter"/>
</dbReference>
<keyword evidence="3" id="KW-0067">ATP-binding</keyword>
<dbReference type="InterPro" id="IPR045886">
    <property type="entry name" value="ThiF/MoeB/HesA"/>
</dbReference>
<gene>
    <name evidence="5" type="ORF">G9U51_16300</name>
</gene>
<keyword evidence="6" id="KW-1185">Reference proteome</keyword>
<keyword evidence="5" id="KW-0548">Nucleotidyltransferase</keyword>
<dbReference type="CDD" id="cd00158">
    <property type="entry name" value="RHOD"/>
    <property type="match status" value="1"/>
</dbReference>
<dbReference type="EMBL" id="JAAOIV010000014">
    <property type="protein sequence ID" value="NHN57333.1"/>
    <property type="molecule type" value="Genomic_DNA"/>
</dbReference>
<dbReference type="Gene3D" id="3.40.50.720">
    <property type="entry name" value="NAD(P)-binding Rossmann-like Domain"/>
    <property type="match status" value="1"/>
</dbReference>
<dbReference type="GO" id="GO:0016779">
    <property type="term" value="F:nucleotidyltransferase activity"/>
    <property type="evidence" value="ECO:0007669"/>
    <property type="project" value="UniProtKB-KW"/>
</dbReference>
<proteinExistence type="predicted"/>
<dbReference type="Pfam" id="PF00899">
    <property type="entry name" value="ThiF"/>
    <property type="match status" value="1"/>
</dbReference>
<dbReference type="GO" id="GO:0004792">
    <property type="term" value="F:thiosulfate-cyanide sulfurtransferase activity"/>
    <property type="evidence" value="ECO:0007669"/>
    <property type="project" value="TreeGrafter"/>
</dbReference>
<feature type="domain" description="Rhodanese" evidence="4">
    <location>
        <begin position="266"/>
        <end position="353"/>
    </location>
</feature>
<dbReference type="AlphaFoldDB" id="A0A967EHX5"/>
<dbReference type="InterPro" id="IPR035985">
    <property type="entry name" value="Ubiquitin-activating_enz"/>
</dbReference>
<dbReference type="PANTHER" id="PTHR10953">
    <property type="entry name" value="UBIQUITIN-ACTIVATING ENZYME E1"/>
    <property type="match status" value="1"/>
</dbReference>
<dbReference type="GO" id="GO:0005829">
    <property type="term" value="C:cytosol"/>
    <property type="evidence" value="ECO:0007669"/>
    <property type="project" value="TreeGrafter"/>
</dbReference>
<dbReference type="Proteomes" id="UP000744769">
    <property type="component" value="Unassembled WGS sequence"/>
</dbReference>
<dbReference type="InterPro" id="IPR036873">
    <property type="entry name" value="Rhodanese-like_dom_sf"/>
</dbReference>
<dbReference type="Pfam" id="PF00581">
    <property type="entry name" value="Rhodanese"/>
    <property type="match status" value="1"/>
</dbReference>
<sequence>MLPSIGADGQRRLKAARVLSIGAGGLGSPSLLYLAAAGVGTLGVVDDDRVDASNLQRQIIHDTSAIGRPKVASAAQRIAEVNPLVTVEQHDTRLTSDNALEILSGYDLVLDGCDNFATRYLVADAAEILGLPVVWGSLLREHGQVSVFWSGEGPAYRDLFPEMPDPRDVPSCAEAGVLGATCAAIGAAMAGEAIKLITGSGRPLLGRLQVHDALQGTWRELAVRPDPTRTPVTQLAESYEFACAPMVHPMISATELDELLAARDRGEEDFTLLDVRTQVERDIAQIPGSVLVPSPDILDGSVTLDRDVRYVVHCQSGMRSARVAEHLIAQGYAVRDVDGGIVAWQEAQAARVG</sequence>
<protein>
    <submittedName>
        <fullName evidence="5">Adenylyltransferase/sulfurtransferase MoeZ</fullName>
    </submittedName>
</protein>
<evidence type="ECO:0000256" key="3">
    <source>
        <dbReference type="ARBA" id="ARBA00022840"/>
    </source>
</evidence>
<evidence type="ECO:0000313" key="6">
    <source>
        <dbReference type="Proteomes" id="UP000744769"/>
    </source>
</evidence>
<evidence type="ECO:0000256" key="2">
    <source>
        <dbReference type="ARBA" id="ARBA00022741"/>
    </source>
</evidence>
<dbReference type="PROSITE" id="PS50206">
    <property type="entry name" value="RHODANESE_3"/>
    <property type="match status" value="1"/>
</dbReference>